<evidence type="ECO:0000313" key="3">
    <source>
        <dbReference type="EMBL" id="KTR03629.1"/>
    </source>
</evidence>
<feature type="region of interest" description="Disordered" evidence="1">
    <location>
        <begin position="167"/>
        <end position="198"/>
    </location>
</feature>
<evidence type="ECO:0000313" key="4">
    <source>
        <dbReference type="Proteomes" id="UP000078252"/>
    </source>
</evidence>
<proteinExistence type="predicted"/>
<comment type="caution">
    <text evidence="3">The sequence shown here is derived from an EMBL/GenBank/DDBJ whole genome shotgun (WGS) entry which is preliminary data.</text>
</comment>
<gene>
    <name evidence="3" type="ORF">NS184_13490</name>
</gene>
<dbReference type="Proteomes" id="UP000078252">
    <property type="component" value="Unassembled WGS sequence"/>
</dbReference>
<feature type="transmembrane region" description="Helical" evidence="2">
    <location>
        <begin position="42"/>
        <end position="62"/>
    </location>
</feature>
<dbReference type="STRING" id="33881.NS184_13490"/>
<feature type="compositionally biased region" description="Low complexity" evidence="1">
    <location>
        <begin position="173"/>
        <end position="190"/>
    </location>
</feature>
<accession>A0A175RLD8</accession>
<dbReference type="OrthoDB" id="5020323at2"/>
<protein>
    <submittedName>
        <fullName evidence="3">Uncharacterized protein</fullName>
    </submittedName>
</protein>
<evidence type="ECO:0000256" key="2">
    <source>
        <dbReference type="SAM" id="Phobius"/>
    </source>
</evidence>
<keyword evidence="2" id="KW-0812">Transmembrane</keyword>
<keyword evidence="2" id="KW-0472">Membrane</keyword>
<feature type="transmembrane region" description="Helical" evidence="2">
    <location>
        <begin position="134"/>
        <end position="152"/>
    </location>
</feature>
<evidence type="ECO:0000256" key="1">
    <source>
        <dbReference type="SAM" id="MobiDB-lite"/>
    </source>
</evidence>
<feature type="transmembrane region" description="Helical" evidence="2">
    <location>
        <begin position="7"/>
        <end position="30"/>
    </location>
</feature>
<dbReference type="PATRIC" id="fig|33881.3.peg.3112"/>
<name>A0A175RLD8_9MICO</name>
<organism evidence="3 4">
    <name type="scientific">Curtobacterium luteum</name>
    <dbReference type="NCBI Taxonomy" id="33881"/>
    <lineage>
        <taxon>Bacteria</taxon>
        <taxon>Bacillati</taxon>
        <taxon>Actinomycetota</taxon>
        <taxon>Actinomycetes</taxon>
        <taxon>Micrococcales</taxon>
        <taxon>Microbacteriaceae</taxon>
        <taxon>Curtobacterium</taxon>
    </lineage>
</organism>
<sequence length="198" mass="21797">MDRLNRLPLPVLLPIMFVVVGGVYFGIGFLTDPTRVNVGARLVGALFSAVTMTVVFGIVIGVRRRRAGGADAVTDMQKTMRTGVVPDDVDTGRWTSELERYQRQWLRNRWLAPVVFGLFSVLSVVMAVSAGPVWLLFLVFFLGFLVFTMWQTRRGLRNTERALAELGRRRPSAGAPAAATPGATWTLPTGPDVPGHDR</sequence>
<dbReference type="AlphaFoldDB" id="A0A175RLD8"/>
<dbReference type="EMBL" id="LDQC01000079">
    <property type="protein sequence ID" value="KTR03629.1"/>
    <property type="molecule type" value="Genomic_DNA"/>
</dbReference>
<dbReference type="RefSeq" id="WP_058726612.1">
    <property type="nucleotide sequence ID" value="NZ_LDQC01000079.1"/>
</dbReference>
<keyword evidence="2" id="KW-1133">Transmembrane helix</keyword>
<reference evidence="3 4" key="1">
    <citation type="journal article" date="2016" name="Front. Microbiol.">
        <title>Genomic Resource of Rice Seed Associated Bacteria.</title>
        <authorList>
            <person name="Midha S."/>
            <person name="Bansal K."/>
            <person name="Sharma S."/>
            <person name="Kumar N."/>
            <person name="Patil P.P."/>
            <person name="Chaudhry V."/>
            <person name="Patil P.B."/>
        </authorList>
    </citation>
    <scope>NUCLEOTIDE SEQUENCE [LARGE SCALE GENOMIC DNA]</scope>
    <source>
        <strain evidence="3 4">NS184</strain>
    </source>
</reference>
<feature type="transmembrane region" description="Helical" evidence="2">
    <location>
        <begin position="110"/>
        <end position="128"/>
    </location>
</feature>